<evidence type="ECO:0000313" key="2">
    <source>
        <dbReference type="Proteomes" id="UP000275078"/>
    </source>
</evidence>
<sequence>MSALAFATRGVRCYCEIPGGARCRNFCPGIPNSEIYQVELTTTNGATMLVACSKDGNIADVKKEILRNYPHFGSANDYRIYHTSNSVLHNNITLSQLQKFATDTKKFWRNDIVLRFKSAVELEETDPLVHAFWKKLPPSWVIRDTDMDPTFIHPLPFRALAEKDQLVLFQTHLDCPRKLVLGYDRYWKRFFYCGLLSEKHTPETISRLETIEDQDYARIMDIRNNNGKVSELKKWAENLLANEWEEVELEAPGECEGWEVLREEFRVAASESDWVAPEF</sequence>
<gene>
    <name evidence="1" type="ORF">BJ508DRAFT_335540</name>
</gene>
<protein>
    <submittedName>
        <fullName evidence="1">Uncharacterized protein</fullName>
    </submittedName>
</protein>
<reference evidence="1 2" key="1">
    <citation type="journal article" date="2018" name="Nat. Ecol. Evol.">
        <title>Pezizomycetes genomes reveal the molecular basis of ectomycorrhizal truffle lifestyle.</title>
        <authorList>
            <person name="Murat C."/>
            <person name="Payen T."/>
            <person name="Noel B."/>
            <person name="Kuo A."/>
            <person name="Morin E."/>
            <person name="Chen J."/>
            <person name="Kohler A."/>
            <person name="Krizsan K."/>
            <person name="Balestrini R."/>
            <person name="Da Silva C."/>
            <person name="Montanini B."/>
            <person name="Hainaut M."/>
            <person name="Levati E."/>
            <person name="Barry K.W."/>
            <person name="Belfiori B."/>
            <person name="Cichocki N."/>
            <person name="Clum A."/>
            <person name="Dockter R.B."/>
            <person name="Fauchery L."/>
            <person name="Guy J."/>
            <person name="Iotti M."/>
            <person name="Le Tacon F."/>
            <person name="Lindquist E.A."/>
            <person name="Lipzen A."/>
            <person name="Malagnac F."/>
            <person name="Mello A."/>
            <person name="Molinier V."/>
            <person name="Miyauchi S."/>
            <person name="Poulain J."/>
            <person name="Riccioni C."/>
            <person name="Rubini A."/>
            <person name="Sitrit Y."/>
            <person name="Splivallo R."/>
            <person name="Traeger S."/>
            <person name="Wang M."/>
            <person name="Zifcakova L."/>
            <person name="Wipf D."/>
            <person name="Zambonelli A."/>
            <person name="Paolocci F."/>
            <person name="Nowrousian M."/>
            <person name="Ottonello S."/>
            <person name="Baldrian P."/>
            <person name="Spatafora J.W."/>
            <person name="Henrissat B."/>
            <person name="Nagy L.G."/>
            <person name="Aury J.M."/>
            <person name="Wincker P."/>
            <person name="Grigoriev I.V."/>
            <person name="Bonfante P."/>
            <person name="Martin F.M."/>
        </authorList>
    </citation>
    <scope>NUCLEOTIDE SEQUENCE [LARGE SCALE GENOMIC DNA]</scope>
    <source>
        <strain evidence="1 2">RN42</strain>
    </source>
</reference>
<accession>A0A3N4HBY9</accession>
<evidence type="ECO:0000313" key="1">
    <source>
        <dbReference type="EMBL" id="RPA71932.1"/>
    </source>
</evidence>
<organism evidence="1 2">
    <name type="scientific">Ascobolus immersus RN42</name>
    <dbReference type="NCBI Taxonomy" id="1160509"/>
    <lineage>
        <taxon>Eukaryota</taxon>
        <taxon>Fungi</taxon>
        <taxon>Dikarya</taxon>
        <taxon>Ascomycota</taxon>
        <taxon>Pezizomycotina</taxon>
        <taxon>Pezizomycetes</taxon>
        <taxon>Pezizales</taxon>
        <taxon>Ascobolaceae</taxon>
        <taxon>Ascobolus</taxon>
    </lineage>
</organism>
<dbReference type="AlphaFoldDB" id="A0A3N4HBY9"/>
<dbReference type="EMBL" id="ML119890">
    <property type="protein sequence ID" value="RPA71932.1"/>
    <property type="molecule type" value="Genomic_DNA"/>
</dbReference>
<dbReference type="Proteomes" id="UP000275078">
    <property type="component" value="Unassembled WGS sequence"/>
</dbReference>
<keyword evidence="2" id="KW-1185">Reference proteome</keyword>
<proteinExistence type="predicted"/>
<name>A0A3N4HBY9_ASCIM</name>